<accession>A0A4V6BHH1</accession>
<dbReference type="AlphaFoldDB" id="A0A4V6BHH1"/>
<dbReference type="InterPro" id="IPR027417">
    <property type="entry name" value="P-loop_NTPase"/>
</dbReference>
<sequence>MIKGNLSENIFSYKDSHRFNDNNYILVVKDEEFPDKNVLSILYNNNGTIWDIDDYDMGDKIFATWNRNIEELPLGERFSLNQLVKISHGHIIGNEKYYENSPYPKSLTFHTNIHSLGENEIIEIFEGKIEEGKARFEIREPSLGVLITDIYLQTNNCFFINDSDKIIGPFKALKKDSSGQFVIEKSFWKPFGEYEYNESMFIQFSANDIERKIIIPSLNKLKLLKSLEFISDDHLIDNFRINFSNNPDGFNVDILEKAFEFIQKAINLNSINENDRTNKRLLELLRVSERAVLSDLNISQILPEVKQTKRDIQELQELKLSLQTDINNYENKISNLTQEILLNEEQQASLTIELENITKIREEKLLNKGSELDLRIKELEERREKLDKEIEEEKKNKSEDINELDATIDYKRKVEKELDSAIKTLKDSFVTVQKDSYIQLNELIKHKTHFDFISGKDISTYDPRKKDVYKSYQINAENHEDYKTFRKKILDIFESNNRKLESHFIDNLLISIHQNTLTLFAGLPGTGKTSLVRILLNVLAPKERIREVAVARGWTSQRDLIGFHNPLSKGFHASSTGIYSLLKQLDWETENQLSLSSPLGYILLDEANLSPLEHYWSTFYNLTDSYASKESVLKINIGENETISYPNNLRFIGTINYDQTTEELSSRVLNRANIIRMNPRALDIDSLSINEISNLNFSFKQAIDFFELIDFSTEQKAISMDLDSENKYKEIKRNFEGLKIYISPRVEIGIKRYFGIAKKLMYEENRPLDYCIAQRLLPLINVQGENARKKLNDLLSLLKSNKFDISSRILEEIIQAGGEGEIYEDNYNYFLTLSHV</sequence>
<dbReference type="RefSeq" id="WP_137344240.1">
    <property type="nucleotide sequence ID" value="NZ_BSQH01000027.1"/>
</dbReference>
<evidence type="ECO:0000256" key="1">
    <source>
        <dbReference type="SAM" id="Coils"/>
    </source>
</evidence>
<evidence type="ECO:0000313" key="2">
    <source>
        <dbReference type="EMBL" id="TKT86283.1"/>
    </source>
</evidence>
<dbReference type="EMBL" id="SZVO01000025">
    <property type="protein sequence ID" value="TKT86283.1"/>
    <property type="molecule type" value="Genomic_DNA"/>
</dbReference>
<organism evidence="2 3">
    <name type="scientific">Dyadobacter frigoris</name>
    <dbReference type="NCBI Taxonomy" id="2576211"/>
    <lineage>
        <taxon>Bacteria</taxon>
        <taxon>Pseudomonadati</taxon>
        <taxon>Bacteroidota</taxon>
        <taxon>Cytophagia</taxon>
        <taxon>Cytophagales</taxon>
        <taxon>Spirosomataceae</taxon>
        <taxon>Dyadobacter</taxon>
    </lineage>
</organism>
<proteinExistence type="predicted"/>
<gene>
    <name evidence="2" type="ORF">FDK13_32750</name>
</gene>
<keyword evidence="3" id="KW-1185">Reference proteome</keyword>
<dbReference type="Gene3D" id="3.40.50.300">
    <property type="entry name" value="P-loop containing nucleotide triphosphate hydrolases"/>
    <property type="match status" value="1"/>
</dbReference>
<dbReference type="OrthoDB" id="9781481at2"/>
<dbReference type="SUPFAM" id="SSF52540">
    <property type="entry name" value="P-loop containing nucleoside triphosphate hydrolases"/>
    <property type="match status" value="1"/>
</dbReference>
<reference evidence="2 3" key="1">
    <citation type="submission" date="2019-05" db="EMBL/GenBank/DDBJ databases">
        <title>Dyadobacter AR-3-8 sp. nov., isolated from arctic soil.</title>
        <authorList>
            <person name="Chaudhary D.K."/>
        </authorList>
    </citation>
    <scope>NUCLEOTIDE SEQUENCE [LARGE SCALE GENOMIC DNA]</scope>
    <source>
        <strain evidence="2 3">AR-3-8</strain>
    </source>
</reference>
<feature type="coiled-coil region" evidence="1">
    <location>
        <begin position="305"/>
        <end position="407"/>
    </location>
</feature>
<evidence type="ECO:0008006" key="4">
    <source>
        <dbReference type="Google" id="ProtNLM"/>
    </source>
</evidence>
<comment type="caution">
    <text evidence="2">The sequence shown here is derived from an EMBL/GenBank/DDBJ whole genome shotgun (WGS) entry which is preliminary data.</text>
</comment>
<name>A0A4V6BHH1_9BACT</name>
<protein>
    <recommendedName>
        <fullName evidence="4">AAA+ ATPase domain-containing protein</fullName>
    </recommendedName>
</protein>
<dbReference type="Proteomes" id="UP000304900">
    <property type="component" value="Unassembled WGS sequence"/>
</dbReference>
<keyword evidence="1" id="KW-0175">Coiled coil</keyword>
<evidence type="ECO:0000313" key="3">
    <source>
        <dbReference type="Proteomes" id="UP000304900"/>
    </source>
</evidence>